<keyword evidence="2" id="KW-1133">Transmembrane helix</keyword>
<dbReference type="Proteomes" id="UP001206639">
    <property type="component" value="Unassembled WGS sequence"/>
</dbReference>
<feature type="domain" description="SHOCT" evidence="3">
    <location>
        <begin position="214"/>
        <end position="241"/>
    </location>
</feature>
<reference evidence="5" key="1">
    <citation type="submission" date="2023-07" db="EMBL/GenBank/DDBJ databases">
        <authorList>
            <person name="Deng Y."/>
            <person name="Zhang Y.-Q."/>
        </authorList>
    </citation>
    <scope>NUCLEOTIDE SEQUENCE [LARGE SCALE GENOMIC DNA]</scope>
    <source>
        <strain evidence="5">CPCC 205710</strain>
    </source>
</reference>
<feature type="transmembrane region" description="Helical" evidence="2">
    <location>
        <begin position="150"/>
        <end position="173"/>
    </location>
</feature>
<dbReference type="InterPro" id="IPR018649">
    <property type="entry name" value="SHOCT"/>
</dbReference>
<keyword evidence="2" id="KW-0812">Transmembrane</keyword>
<dbReference type="EMBL" id="JAODWD010000004">
    <property type="protein sequence ID" value="MCT7660299.1"/>
    <property type="molecule type" value="Genomic_DNA"/>
</dbReference>
<evidence type="ECO:0000313" key="5">
    <source>
        <dbReference type="Proteomes" id="UP001206639"/>
    </source>
</evidence>
<keyword evidence="5" id="KW-1185">Reference proteome</keyword>
<evidence type="ECO:0000256" key="1">
    <source>
        <dbReference type="SAM" id="MobiDB-lite"/>
    </source>
</evidence>
<evidence type="ECO:0000313" key="4">
    <source>
        <dbReference type="EMBL" id="MCT7660299.1"/>
    </source>
</evidence>
<feature type="transmembrane region" description="Helical" evidence="2">
    <location>
        <begin position="7"/>
        <end position="33"/>
    </location>
</feature>
<evidence type="ECO:0000256" key="2">
    <source>
        <dbReference type="SAM" id="Phobius"/>
    </source>
</evidence>
<name>A0ABT2MDG4_9MYCO</name>
<dbReference type="Pfam" id="PF09851">
    <property type="entry name" value="SHOCT"/>
    <property type="match status" value="1"/>
</dbReference>
<comment type="caution">
    <text evidence="4">The sequence shown here is derived from an EMBL/GenBank/DDBJ whole genome shotgun (WGS) entry which is preliminary data.</text>
</comment>
<evidence type="ECO:0000259" key="3">
    <source>
        <dbReference type="Pfam" id="PF09851"/>
    </source>
</evidence>
<feature type="compositionally biased region" description="Polar residues" evidence="1">
    <location>
        <begin position="186"/>
        <end position="206"/>
    </location>
</feature>
<gene>
    <name evidence="4" type="ORF">N4S67_17950</name>
</gene>
<keyword evidence="2" id="KW-0472">Membrane</keyword>
<protein>
    <submittedName>
        <fullName evidence="4">SHOCT domain-containing protein</fullName>
    </submittedName>
</protein>
<dbReference type="RefSeq" id="WP_260994352.1">
    <property type="nucleotide sequence ID" value="NZ_JAODWD010000004.1"/>
</dbReference>
<organism evidence="4 5">
    <name type="scientific">Mycobacterium deserti</name>
    <dbReference type="NCBI Taxonomy" id="2978347"/>
    <lineage>
        <taxon>Bacteria</taxon>
        <taxon>Bacillati</taxon>
        <taxon>Actinomycetota</taxon>
        <taxon>Actinomycetes</taxon>
        <taxon>Mycobacteriales</taxon>
        <taxon>Mycobacteriaceae</taxon>
        <taxon>Mycobacterium</taxon>
    </lineage>
</organism>
<sequence length="248" mass="26368">MTLAPRIAIGASVLTLVAAIIGFVVVIILNAFVLDEYDAYGEVAIPGAGTVELPEGEVTISFHTLITGRPSGGGLPVPDLQLSITPPEGAPDPRLAESFGSTTTVNNDARVQVWQAQVYEAGTYGIVADGEVGGYIQPRLAFGKDGSMYWLLWVFGGLFGIGLLELTASLMWAGRAGKKTRPLTPQELSTLDTPTWAPSPTVSYPPSDQGVRLEQLKTLAALRDSGALTNDEFEAEKRRILEWGHSGS</sequence>
<accession>A0ABT2MDG4</accession>
<feature type="region of interest" description="Disordered" evidence="1">
    <location>
        <begin position="180"/>
        <end position="208"/>
    </location>
</feature>
<proteinExistence type="predicted"/>